<evidence type="ECO:0000313" key="1">
    <source>
        <dbReference type="EMBL" id="SDD40286.1"/>
    </source>
</evidence>
<dbReference type="SUPFAM" id="SSF160272">
    <property type="entry name" value="Shew3726-like"/>
    <property type="match status" value="1"/>
</dbReference>
<dbReference type="Pfam" id="PF07369">
    <property type="entry name" value="DUF1488"/>
    <property type="match status" value="1"/>
</dbReference>
<evidence type="ECO:0000313" key="2">
    <source>
        <dbReference type="Proteomes" id="UP000198925"/>
    </source>
</evidence>
<dbReference type="STRING" id="938405.SAMN02927895_00035"/>
<sequence>MMDIDTNGTAPQARWDGRRVLFEVQHDMQVVPCAVMPVVIRELAPGPCFKTKDVLKCFMAARSRIEAAVHSKLQRRTIPYPTPLTVWSSDLEDHAAAIRMAAKLDS</sequence>
<name>A0A1G6UHU0_9PROT</name>
<reference evidence="1 2" key="1">
    <citation type="submission" date="2016-10" db="EMBL/GenBank/DDBJ databases">
        <authorList>
            <person name="de Groot N.N."/>
        </authorList>
    </citation>
    <scope>NUCLEOTIDE SEQUENCE [LARGE SCALE GENOMIC DNA]</scope>
    <source>
        <strain evidence="1 2">CPCC 100156</strain>
    </source>
</reference>
<keyword evidence="2" id="KW-1185">Reference proteome</keyword>
<accession>A0A1G6UHU0</accession>
<protein>
    <submittedName>
        <fullName evidence="1">Uncharacterized protein</fullName>
    </submittedName>
</protein>
<dbReference type="Proteomes" id="UP000198925">
    <property type="component" value="Unassembled WGS sequence"/>
</dbReference>
<dbReference type="AlphaFoldDB" id="A0A1G6UHU0"/>
<dbReference type="RefSeq" id="WP_090663718.1">
    <property type="nucleotide sequence ID" value="NZ_FMZX01000007.1"/>
</dbReference>
<dbReference type="InterPro" id="IPR036692">
    <property type="entry name" value="Shew3726-like_sf"/>
</dbReference>
<organism evidence="1 2">
    <name type="scientific">Belnapia rosea</name>
    <dbReference type="NCBI Taxonomy" id="938405"/>
    <lineage>
        <taxon>Bacteria</taxon>
        <taxon>Pseudomonadati</taxon>
        <taxon>Pseudomonadota</taxon>
        <taxon>Alphaproteobacteria</taxon>
        <taxon>Acetobacterales</taxon>
        <taxon>Roseomonadaceae</taxon>
        <taxon>Belnapia</taxon>
    </lineage>
</organism>
<gene>
    <name evidence="1" type="ORF">SAMN04487779_1007158</name>
</gene>
<dbReference type="InterPro" id="IPR009962">
    <property type="entry name" value="DUF1488"/>
</dbReference>
<dbReference type="EMBL" id="FMZX01000007">
    <property type="protein sequence ID" value="SDD40286.1"/>
    <property type="molecule type" value="Genomic_DNA"/>
</dbReference>
<proteinExistence type="predicted"/>